<organism evidence="1 2">
    <name type="scientific">Caligus rogercresseyi</name>
    <name type="common">Sea louse</name>
    <dbReference type="NCBI Taxonomy" id="217165"/>
    <lineage>
        <taxon>Eukaryota</taxon>
        <taxon>Metazoa</taxon>
        <taxon>Ecdysozoa</taxon>
        <taxon>Arthropoda</taxon>
        <taxon>Crustacea</taxon>
        <taxon>Multicrustacea</taxon>
        <taxon>Hexanauplia</taxon>
        <taxon>Copepoda</taxon>
        <taxon>Siphonostomatoida</taxon>
        <taxon>Caligidae</taxon>
        <taxon>Caligus</taxon>
    </lineage>
</organism>
<evidence type="ECO:0000313" key="2">
    <source>
        <dbReference type="Proteomes" id="UP000595437"/>
    </source>
</evidence>
<proteinExistence type="predicted"/>
<dbReference type="EMBL" id="CP045893">
    <property type="protein sequence ID" value="QQP54154.1"/>
    <property type="molecule type" value="Genomic_DNA"/>
</dbReference>
<dbReference type="AlphaFoldDB" id="A0A7T8QT68"/>
<evidence type="ECO:0000313" key="1">
    <source>
        <dbReference type="EMBL" id="QQP54154.1"/>
    </source>
</evidence>
<protein>
    <submittedName>
        <fullName evidence="1">Uncharacterized protein</fullName>
    </submittedName>
</protein>
<keyword evidence="2" id="KW-1185">Reference proteome</keyword>
<dbReference type="Proteomes" id="UP000595437">
    <property type="component" value="Chromosome 4"/>
</dbReference>
<name>A0A7T8QT68_CALRO</name>
<sequence>MAKVFEVFEWTIRKAVSKLGLYSYVRRRRQLLSNSAKNSRVDRGKKLLSWLKKKPSSTVLVFSDKKNWTVDQSRNARNDRFLAYAVEEVPPINQQSTRLIHDVGGGDK</sequence>
<gene>
    <name evidence="1" type="ORF">FKW44_006890</name>
</gene>
<accession>A0A7T8QT68</accession>
<reference evidence="2" key="1">
    <citation type="submission" date="2021-01" db="EMBL/GenBank/DDBJ databases">
        <title>Caligus Genome Assembly.</title>
        <authorList>
            <person name="Gallardo-Escarate C."/>
        </authorList>
    </citation>
    <scope>NUCLEOTIDE SEQUENCE [LARGE SCALE GENOMIC DNA]</scope>
</reference>
<dbReference type="OrthoDB" id="10055806at2759"/>